<evidence type="ECO:0000256" key="1">
    <source>
        <dbReference type="ARBA" id="ARBA00005048"/>
    </source>
</evidence>
<dbReference type="Proteomes" id="UP000190229">
    <property type="component" value="Unassembled WGS sequence"/>
</dbReference>
<evidence type="ECO:0000313" key="12">
    <source>
        <dbReference type="EMBL" id="OPG15288.1"/>
    </source>
</evidence>
<comment type="similarity">
    <text evidence="6 8">Belongs to the sulfate adenylyltransferase family.</text>
</comment>
<dbReference type="Gene3D" id="3.40.50.620">
    <property type="entry name" value="HUPs"/>
    <property type="match status" value="1"/>
</dbReference>
<feature type="domain" description="Sulphate adenylyltransferase catalytic" evidence="9">
    <location>
        <begin position="162"/>
        <end position="370"/>
    </location>
</feature>
<dbReference type="STRING" id="1765683.B2M26_12550"/>
<dbReference type="Pfam" id="PF14306">
    <property type="entry name" value="PUA_2"/>
    <property type="match status" value="1"/>
</dbReference>
<dbReference type="NCBIfam" id="TIGR00339">
    <property type="entry name" value="sopT"/>
    <property type="match status" value="1"/>
</dbReference>
<evidence type="ECO:0000313" key="14">
    <source>
        <dbReference type="Proteomes" id="UP000190229"/>
    </source>
</evidence>
<keyword evidence="2 8" id="KW-0808">Transferase</keyword>
<evidence type="ECO:0000256" key="3">
    <source>
        <dbReference type="ARBA" id="ARBA00022695"/>
    </source>
</evidence>
<dbReference type="NCBIfam" id="NF003166">
    <property type="entry name" value="PRK04149.1"/>
    <property type="match status" value="1"/>
</dbReference>
<dbReference type="Pfam" id="PF01747">
    <property type="entry name" value="ATP-sulfurylase"/>
    <property type="match status" value="1"/>
</dbReference>
<accession>A0A162RTA9</accession>
<dbReference type="InterPro" id="IPR014729">
    <property type="entry name" value="Rossmann-like_a/b/a_fold"/>
</dbReference>
<name>A0A162RTA9_9BACL</name>
<evidence type="ECO:0000256" key="5">
    <source>
        <dbReference type="ARBA" id="ARBA00022840"/>
    </source>
</evidence>
<sequence>MIVNRIVEEAKRSTLLREAESMVKIPLTTWSLSDLELIGIGAFSPLTGFSNKADYEHVLDHMHLTSGAVWTIPVTLPVSETLAGSLKTGERAALTDENGVIYGILTIGDVYRYDKEREAQAVYRTTDEAHPGVNKLYAREPFYVGGDIELLRRFEPTEFASFYVDPTKTREIFKERGWKTVVGFQTRNPVHRAHEYIQKCALEIVDGLFLNPLVGETKADDIPADVRMRSYQVLLDNYYPKDRVFFAAYPAAMRYAGPREAVFHALVRRNYGCTHFVVGRDHAGVGSYYGTYDAQHIFSSFTVEELGIQPLFFENSFYCERCDGMASDKTCPHDAEHRYILSGTKVRAILRSGERPSPKFTRPEVADVLVAGLAEVTT</sequence>
<dbReference type="InterPro" id="IPR024951">
    <property type="entry name" value="Sulfurylase_cat_dom"/>
</dbReference>
<comment type="caution">
    <text evidence="11">The sequence shown here is derived from an EMBL/GenBank/DDBJ whole genome shotgun (WGS) entry which is preliminary data.</text>
</comment>
<keyword evidence="4 8" id="KW-0547">Nucleotide-binding</keyword>
<dbReference type="UniPathway" id="UPA00140">
    <property type="reaction ID" value="UER00204"/>
</dbReference>
<keyword evidence="5 8" id="KW-0067">ATP-binding</keyword>
<dbReference type="EMBL" id="LSUQ01000091">
    <property type="protein sequence ID" value="OAG87116.1"/>
    <property type="molecule type" value="Genomic_DNA"/>
</dbReference>
<evidence type="ECO:0000259" key="9">
    <source>
        <dbReference type="Pfam" id="PF01747"/>
    </source>
</evidence>
<evidence type="ECO:0000256" key="2">
    <source>
        <dbReference type="ARBA" id="ARBA00022679"/>
    </source>
</evidence>
<dbReference type="Proteomes" id="UP000077421">
    <property type="component" value="Unassembled WGS sequence"/>
</dbReference>
<reference evidence="11 13" key="1">
    <citation type="submission" date="2016-02" db="EMBL/GenBank/DDBJ databases">
        <title>Draft genome sequence of Acidibacillus ferrooxidans SLC66.</title>
        <authorList>
            <person name="Oliveira G."/>
            <person name="Nancucheo I."/>
            <person name="Dall'Agnol H."/>
            <person name="Johnson B."/>
            <person name="Oliveira R."/>
            <person name="Nunes G.L."/>
            <person name="Tzotzos G."/>
            <person name="Orellana S.C."/>
            <person name="Salim A.C."/>
            <person name="Araujo F.M."/>
        </authorList>
    </citation>
    <scope>NUCLEOTIDE SEQUENCE [LARGE SCALE GENOMIC DNA]</scope>
    <source>
        <strain evidence="11 13">SLC66</strain>
    </source>
</reference>
<evidence type="ECO:0000313" key="13">
    <source>
        <dbReference type="Proteomes" id="UP000077421"/>
    </source>
</evidence>
<evidence type="ECO:0000256" key="6">
    <source>
        <dbReference type="ARBA" id="ARBA00037980"/>
    </source>
</evidence>
<dbReference type="PANTHER" id="PTHR43509">
    <property type="match status" value="1"/>
</dbReference>
<dbReference type="InterPro" id="IPR025980">
    <property type="entry name" value="ATP-Sase_PUA-like_dom"/>
</dbReference>
<evidence type="ECO:0000259" key="10">
    <source>
        <dbReference type="Pfam" id="PF14306"/>
    </source>
</evidence>
<evidence type="ECO:0000256" key="7">
    <source>
        <dbReference type="ARBA" id="ARBA00049370"/>
    </source>
</evidence>
<proteinExistence type="inferred from homology"/>
<dbReference type="GO" id="GO:0070814">
    <property type="term" value="P:hydrogen sulfide biosynthetic process"/>
    <property type="evidence" value="ECO:0007669"/>
    <property type="project" value="UniProtKB-UniRule"/>
</dbReference>
<dbReference type="SUPFAM" id="SSF52374">
    <property type="entry name" value="Nucleotidylyl transferase"/>
    <property type="match status" value="1"/>
</dbReference>
<dbReference type="PANTHER" id="PTHR43509:SF1">
    <property type="entry name" value="SULFATE ADENYLYLTRANSFERASE"/>
    <property type="match status" value="1"/>
</dbReference>
<dbReference type="EMBL" id="MWPS01000038">
    <property type="protein sequence ID" value="OPG15288.1"/>
    <property type="molecule type" value="Genomic_DNA"/>
</dbReference>
<dbReference type="GO" id="GO:0000103">
    <property type="term" value="P:sulfate assimilation"/>
    <property type="evidence" value="ECO:0007669"/>
    <property type="project" value="UniProtKB-UniRule"/>
</dbReference>
<dbReference type="AlphaFoldDB" id="A0A162RTA9"/>
<gene>
    <name evidence="8 11" type="primary">sat</name>
    <name evidence="11" type="ORF">AYW79_14795</name>
    <name evidence="12" type="ORF">B2M26_12550</name>
</gene>
<dbReference type="Gene3D" id="3.10.400.10">
    <property type="entry name" value="Sulfate adenylyltransferase"/>
    <property type="match status" value="1"/>
</dbReference>
<organism evidence="11 13">
    <name type="scientific">Ferroacidibacillus organovorans</name>
    <dbReference type="NCBI Taxonomy" id="1765683"/>
    <lineage>
        <taxon>Bacteria</taxon>
        <taxon>Bacillati</taxon>
        <taxon>Bacillota</taxon>
        <taxon>Bacilli</taxon>
        <taxon>Bacillales</taxon>
        <taxon>Alicyclobacillaceae</taxon>
        <taxon>Ferroacidibacillus</taxon>
    </lineage>
</organism>
<evidence type="ECO:0000256" key="8">
    <source>
        <dbReference type="HAMAP-Rule" id="MF_00066"/>
    </source>
</evidence>
<dbReference type="RefSeq" id="WP_067567536.1">
    <property type="nucleotide sequence ID" value="NZ_LSUQ01000091.1"/>
</dbReference>
<dbReference type="EC" id="2.7.7.4" evidence="8"/>
<evidence type="ECO:0000256" key="4">
    <source>
        <dbReference type="ARBA" id="ARBA00022741"/>
    </source>
</evidence>
<dbReference type="CDD" id="cd00517">
    <property type="entry name" value="ATPS"/>
    <property type="match status" value="1"/>
</dbReference>
<reference evidence="12 14" key="2">
    <citation type="submission" date="2017-02" db="EMBL/GenBank/DDBJ databases">
        <title>Draft genome of Acidibacillus ferrooxidans Huett2.</title>
        <authorList>
            <person name="Schopf S."/>
        </authorList>
    </citation>
    <scope>NUCLEOTIDE SEQUENCE [LARGE SCALE GENOMIC DNA]</scope>
    <source>
        <strain evidence="12 14">Huett2</strain>
    </source>
</reference>
<comment type="pathway">
    <text evidence="1 8">Sulfur metabolism; hydrogen sulfide biosynthesis; sulfite from sulfate: step 1/3.</text>
</comment>
<dbReference type="InterPro" id="IPR020792">
    <property type="entry name" value="SO4_adenylyltransferase_pro"/>
</dbReference>
<dbReference type="GO" id="GO:0005524">
    <property type="term" value="F:ATP binding"/>
    <property type="evidence" value="ECO:0007669"/>
    <property type="project" value="UniProtKB-KW"/>
</dbReference>
<dbReference type="SUPFAM" id="SSF88697">
    <property type="entry name" value="PUA domain-like"/>
    <property type="match status" value="1"/>
</dbReference>
<dbReference type="HAMAP" id="MF_00066">
    <property type="entry name" value="Sulf_adenylyltr"/>
    <property type="match status" value="1"/>
</dbReference>
<dbReference type="InterPro" id="IPR015947">
    <property type="entry name" value="PUA-like_sf"/>
</dbReference>
<keyword evidence="14" id="KW-1185">Reference proteome</keyword>
<dbReference type="GO" id="GO:0004781">
    <property type="term" value="F:sulfate adenylyltransferase (ATP) activity"/>
    <property type="evidence" value="ECO:0007669"/>
    <property type="project" value="UniProtKB-UniRule"/>
</dbReference>
<dbReference type="OrthoDB" id="9804504at2"/>
<feature type="domain" description="ATP-sulfurylase PUA-like" evidence="10">
    <location>
        <begin position="2"/>
        <end position="152"/>
    </location>
</feature>
<comment type="catalytic activity">
    <reaction evidence="7 8">
        <text>sulfate + ATP + H(+) = adenosine 5'-phosphosulfate + diphosphate</text>
        <dbReference type="Rhea" id="RHEA:18133"/>
        <dbReference type="ChEBI" id="CHEBI:15378"/>
        <dbReference type="ChEBI" id="CHEBI:16189"/>
        <dbReference type="ChEBI" id="CHEBI:30616"/>
        <dbReference type="ChEBI" id="CHEBI:33019"/>
        <dbReference type="ChEBI" id="CHEBI:58243"/>
        <dbReference type="EC" id="2.7.7.4"/>
    </reaction>
</comment>
<protein>
    <recommendedName>
        <fullName evidence="8">Sulfate adenylyltransferase</fullName>
        <ecNumber evidence="8">2.7.7.4</ecNumber>
    </recommendedName>
    <alternativeName>
        <fullName evidence="8">ATP-sulfurylase</fullName>
    </alternativeName>
    <alternativeName>
        <fullName evidence="8">Sulfate adenylate transferase</fullName>
        <shortName evidence="8">SAT</shortName>
    </alternativeName>
</protein>
<evidence type="ECO:0000313" key="11">
    <source>
        <dbReference type="EMBL" id="OAG87116.1"/>
    </source>
</evidence>
<keyword evidence="3 8" id="KW-0548">Nucleotidyltransferase</keyword>
<dbReference type="InterPro" id="IPR002650">
    <property type="entry name" value="Sulphate_adenylyltransferase"/>
</dbReference>